<dbReference type="SUPFAM" id="SSF52313">
    <property type="entry name" value="Ribosomal protein S2"/>
    <property type="match status" value="1"/>
</dbReference>
<evidence type="ECO:0000256" key="7">
    <source>
        <dbReference type="HAMAP-Rule" id="MF_03015"/>
    </source>
</evidence>
<dbReference type="FunFam" id="3.40.50.10490:FF:000012">
    <property type="entry name" value="40S ribosomal protein SA"/>
    <property type="match status" value="1"/>
</dbReference>
<dbReference type="NCBIfam" id="TIGR01012">
    <property type="entry name" value="uS2_euk_arch"/>
    <property type="match status" value="1"/>
</dbReference>
<evidence type="ECO:0000313" key="13">
    <source>
        <dbReference type="Proteomes" id="UP000078546"/>
    </source>
</evidence>
<keyword evidence="6 7" id="KW-0687">Ribonucleoprotein</keyword>
<dbReference type="AlphaFoldDB" id="A0A1A8VLR7"/>
<dbReference type="GO" id="GO:0000028">
    <property type="term" value="P:ribosomal small subunit assembly"/>
    <property type="evidence" value="ECO:0007669"/>
    <property type="project" value="UniProtKB-UniRule"/>
</dbReference>
<sequence length="722" mass="83092">MSNKKVQSPKEESIAKMLICKVHIGTKNLENKMKRYVYTRAKDGVHIINLAKTYEKLQLAARIIVAINNPADVVVVSARPFGSRAVLKFAQYTGAQAIAGRWTPGMLTNQIIQKFIEPRLLIVTDPRTDAQPVKESAYANIPVIALCDSDSPLEHVDIAIPCNNKGKESIALMYWLLAQEVLYLKGTLPRSKPWNVMVDMFLWRDPEQFELKNLTNEETAPTAPHLAENQFATEAPYEEWNKKEEWNDNANEEWKNPITADEWVSFYLPFPHHFFFKLAVNKIENYCKCLFIANWKKKKKRKKKKKKKKKKKESQRISDKGYAQKYARTCHVTVVKMLSHTCVYKYANEHELEHEYESEHARLCIFIHVYDKKAPGQCLYPFALASRCSQGQNVVNVFAATSSVFILHPTVRHFPRCVPVRYFHRSDPVRNSSDYALMMEERAIFEKVYPEMNAIHLHFDVLDSTQLYCRRNMKTFLQSEKLKDDDSMIIVSCNSQTNGIGTRDTKEKVDRKWVSERGNIFTTFMLLWSIEELQKVSCLAQTSTVAISKTVENFNLLPQIKWVNDVMVSEKKIAGCLVNMYFLDEYAHLGNRYVCVMVGIGINVHLTGDISILGSNYTSIRKELMLNFNVECLIPSVEDVTQKLIVNFYAAIKKLHKEGFSSFLDYITRRLLYKGKKVIINQDNGQIMGYLNGIQHDGSLLLLNDSNNIVHVNTGQLSLHRT</sequence>
<evidence type="ECO:0000313" key="14">
    <source>
        <dbReference type="Proteomes" id="UP000078560"/>
    </source>
</evidence>
<evidence type="ECO:0000256" key="8">
    <source>
        <dbReference type="RuleBase" id="RU003631"/>
    </source>
</evidence>
<name>A0A1A8VLR7_PLAOA</name>
<dbReference type="PANTHER" id="PTHR11489">
    <property type="entry name" value="40S RIBOSOMAL PROTEIN SA"/>
    <property type="match status" value="1"/>
</dbReference>
<dbReference type="InterPro" id="IPR005707">
    <property type="entry name" value="Ribosomal_uS2_euk/arc"/>
</dbReference>
<dbReference type="HAMAP" id="MF_03015">
    <property type="entry name" value="Ribosomal_S2_euk"/>
    <property type="match status" value="1"/>
</dbReference>
<dbReference type="InterPro" id="IPR004143">
    <property type="entry name" value="BPL_LPL_catalytic"/>
</dbReference>
<dbReference type="Gene3D" id="3.30.930.10">
    <property type="entry name" value="Bira Bifunctional Protein, Domain 2"/>
    <property type="match status" value="1"/>
</dbReference>
<evidence type="ECO:0000256" key="2">
    <source>
        <dbReference type="ARBA" id="ARBA00006242"/>
    </source>
</evidence>
<dbReference type="GO" id="GO:0006412">
    <property type="term" value="P:translation"/>
    <property type="evidence" value="ECO:0007669"/>
    <property type="project" value="UniProtKB-UniRule"/>
</dbReference>
<evidence type="ECO:0000256" key="4">
    <source>
        <dbReference type="ARBA" id="ARBA00022490"/>
    </source>
</evidence>
<dbReference type="GO" id="GO:0022627">
    <property type="term" value="C:cytosolic small ribosomal subunit"/>
    <property type="evidence" value="ECO:0007669"/>
    <property type="project" value="UniProtKB-UniRule"/>
</dbReference>
<dbReference type="Proteomes" id="UP000078546">
    <property type="component" value="Unassembled WGS sequence"/>
</dbReference>
<dbReference type="GO" id="GO:0003735">
    <property type="term" value="F:structural constituent of ribosome"/>
    <property type="evidence" value="ECO:0007669"/>
    <property type="project" value="UniProtKB-UniRule"/>
</dbReference>
<dbReference type="NCBIfam" id="TIGR00121">
    <property type="entry name" value="birA_ligase"/>
    <property type="match status" value="1"/>
</dbReference>
<dbReference type="SUPFAM" id="SSF55681">
    <property type="entry name" value="Class II aaRS and biotin synthetases"/>
    <property type="match status" value="1"/>
</dbReference>
<comment type="subcellular location">
    <subcellularLocation>
        <location evidence="1 7">Cytoplasm</location>
    </subcellularLocation>
</comment>
<dbReference type="InterPro" id="IPR045864">
    <property type="entry name" value="aa-tRNA-synth_II/BPL/LPL"/>
</dbReference>
<dbReference type="GO" id="GO:0004077">
    <property type="term" value="F:biotin--[biotin carboxyl-carrier protein] ligase activity"/>
    <property type="evidence" value="ECO:0007669"/>
    <property type="project" value="InterPro"/>
</dbReference>
<dbReference type="PROSITE" id="PS51733">
    <property type="entry name" value="BPL_LPL_CATALYTIC"/>
    <property type="match status" value="1"/>
</dbReference>
<organism evidence="11 14">
    <name type="scientific">Plasmodium ovale curtisi</name>
    <dbReference type="NCBI Taxonomy" id="864141"/>
    <lineage>
        <taxon>Eukaryota</taxon>
        <taxon>Sar</taxon>
        <taxon>Alveolata</taxon>
        <taxon>Apicomplexa</taxon>
        <taxon>Aconoidasida</taxon>
        <taxon>Haemosporida</taxon>
        <taxon>Plasmodiidae</taxon>
        <taxon>Plasmodium</taxon>
        <taxon>Plasmodium (Plasmodium)</taxon>
    </lineage>
</organism>
<dbReference type="Gene3D" id="3.40.50.10490">
    <property type="entry name" value="Glucose-6-phosphate isomerase like protein, domain 1"/>
    <property type="match status" value="1"/>
</dbReference>
<proteinExistence type="inferred from homology"/>
<evidence type="ECO:0000259" key="10">
    <source>
        <dbReference type="PROSITE" id="PS51733"/>
    </source>
</evidence>
<comment type="similarity">
    <text evidence="3">Belongs to the biotin--protein ligase family.</text>
</comment>
<dbReference type="CDD" id="cd01425">
    <property type="entry name" value="RPS2"/>
    <property type="match status" value="1"/>
</dbReference>
<evidence type="ECO:0000313" key="11">
    <source>
        <dbReference type="EMBL" id="SBS81540.1"/>
    </source>
</evidence>
<dbReference type="InterPro" id="IPR004408">
    <property type="entry name" value="Biotin_CoA_COase_ligase"/>
</dbReference>
<evidence type="ECO:0000256" key="9">
    <source>
        <dbReference type="SAM" id="MobiDB-lite"/>
    </source>
</evidence>
<keyword evidence="5 7" id="KW-0689">Ribosomal protein</keyword>
<feature type="domain" description="BPL/LPL catalytic" evidence="10">
    <location>
        <begin position="460"/>
        <end position="656"/>
    </location>
</feature>
<evidence type="ECO:0000256" key="6">
    <source>
        <dbReference type="ARBA" id="ARBA00023274"/>
    </source>
</evidence>
<dbReference type="PROSITE" id="PS00963">
    <property type="entry name" value="RIBOSOMAL_S2_2"/>
    <property type="match status" value="1"/>
</dbReference>
<dbReference type="EMBL" id="FLQU01000164">
    <property type="protein sequence ID" value="SBS81540.1"/>
    <property type="molecule type" value="Genomic_DNA"/>
</dbReference>
<feature type="compositionally biased region" description="Basic residues" evidence="9">
    <location>
        <begin position="300"/>
        <end position="313"/>
    </location>
</feature>
<evidence type="ECO:0000256" key="1">
    <source>
        <dbReference type="ARBA" id="ARBA00004496"/>
    </source>
</evidence>
<protein>
    <recommendedName>
        <fullName evidence="7">Small ribosomal subunit protein uS2</fullName>
    </recommendedName>
</protein>
<comment type="function">
    <text evidence="7">Required for the assembly and/or stability of the 40S ribosomal subunit. Required for the processing of the 20S rRNA-precursor to mature 18S rRNA in a late step of the maturation of 40S ribosomal subunits.</text>
</comment>
<evidence type="ECO:0000256" key="5">
    <source>
        <dbReference type="ARBA" id="ARBA00022980"/>
    </source>
</evidence>
<dbReference type="PROSITE" id="PS00962">
    <property type="entry name" value="RIBOSOMAL_S2_1"/>
    <property type="match status" value="1"/>
</dbReference>
<keyword evidence="4 7" id="KW-0963">Cytoplasm</keyword>
<dbReference type="PRINTS" id="PR00395">
    <property type="entry name" value="RIBOSOMALS2"/>
</dbReference>
<evidence type="ECO:0000256" key="3">
    <source>
        <dbReference type="ARBA" id="ARBA00009934"/>
    </source>
</evidence>
<dbReference type="Proteomes" id="UP000078560">
    <property type="component" value="Unassembled WGS sequence"/>
</dbReference>
<reference evidence="13 14" key="2">
    <citation type="submission" date="2016-05" db="EMBL/GenBank/DDBJ databases">
        <authorList>
            <person name="Naeem Raeece"/>
        </authorList>
    </citation>
    <scope>NUCLEOTIDE SEQUENCE [LARGE SCALE GENOMIC DNA]</scope>
</reference>
<feature type="region of interest" description="Disordered" evidence="9">
    <location>
        <begin position="300"/>
        <end position="320"/>
    </location>
</feature>
<dbReference type="Pfam" id="PF00318">
    <property type="entry name" value="Ribosomal_S2"/>
    <property type="match status" value="2"/>
</dbReference>
<evidence type="ECO:0000313" key="12">
    <source>
        <dbReference type="EMBL" id="SBS84097.1"/>
    </source>
</evidence>
<reference evidence="11" key="1">
    <citation type="submission" date="2016-05" db="EMBL/GenBank/DDBJ databases">
        <authorList>
            <person name="Lavstsen T."/>
            <person name="Jespersen J.S."/>
        </authorList>
    </citation>
    <scope>NUCLEOTIDE SEQUENCE [LARGE SCALE GENOMIC DNA]</scope>
</reference>
<dbReference type="InterPro" id="IPR018130">
    <property type="entry name" value="Ribosomal_uS2_CS"/>
</dbReference>
<gene>
    <name evidence="12" type="ORF">POVCU1_010010</name>
    <name evidence="11" type="ORF">POVCU2_0010790</name>
</gene>
<comment type="similarity">
    <text evidence="2 7 8">Belongs to the universal ribosomal protein uS2 family.</text>
</comment>
<dbReference type="EMBL" id="FLQV01000180">
    <property type="protein sequence ID" value="SBS84097.1"/>
    <property type="molecule type" value="Genomic_DNA"/>
</dbReference>
<dbReference type="Pfam" id="PF03099">
    <property type="entry name" value="BPL_LplA_LipB"/>
    <property type="match status" value="1"/>
</dbReference>
<dbReference type="InterPro" id="IPR027498">
    <property type="entry name" value="Ribosomal_uS2_euk"/>
</dbReference>
<dbReference type="InterPro" id="IPR023591">
    <property type="entry name" value="Ribosomal_uS2_flav_dom_sf"/>
</dbReference>
<dbReference type="InterPro" id="IPR001865">
    <property type="entry name" value="Ribosomal_uS2"/>
</dbReference>
<comment type="subunit">
    <text evidence="7">Component of the small ribosomal subunit. Mature ribosomes consist of a small (40S) and a large (60S) subunit. The 40S subunit contains about 33 different proteins and 1 molecule of RNA (18S). The 60S subunit contains about 49 different proteins and 3 molecules of RNA (25S, 5.8S and 5S). Interacts with ribosomal protein S21.</text>
</comment>
<accession>A0A1A8VLR7</accession>